<keyword evidence="3 4" id="KW-0560">Oxidoreductase</keyword>
<dbReference type="InterPro" id="IPR036291">
    <property type="entry name" value="NAD(P)-bd_dom_sf"/>
</dbReference>
<dbReference type="KEGG" id="abra:BN85301630"/>
<keyword evidence="11" id="KW-1185">Reference proteome</keyword>
<evidence type="ECO:0000256" key="5">
    <source>
        <dbReference type="PIRSR" id="PIRSR000185-1"/>
    </source>
</evidence>
<dbReference type="PANTHER" id="PTHR43571:SF1">
    <property type="entry name" value="NADP-SPECIFIC GLUTAMATE DEHYDROGENASE 1-RELATED"/>
    <property type="match status" value="1"/>
</dbReference>
<sequence>MNYIKRIEEEVKNNYPNEPEYVQAVLSFLESIEGLNLDLEQLEKMAVLERLIIPERVISFRVSWLDDQNQVRVNTGYRIQHSSLIGPYKGGLRYHKTVNLSTLKFLAFEQTFKNALTGLLLGGAKGGSDFDPKGKSDAEIMRFSQNFMLELYRHIGENTDVPAGDIGVGRREIGYLYGMYKKIRNESVGVLTGKHPAYGGSLVRTEATGYGLVYFVKEMLKTYLDTDISHKDVIISGSGNVALYAGYKAKELGANVIAMSNSKGHIYDPNGIDLDYIKEHQPKGDFREAYVKAHEGSSYSSDPKELYHIKCDIALPCAIQNELDLNEAKILVDNGCFLVAEGANMPTTSKAKAYLLKKGILFGPGKAANAGGVSVSLLEMSQNKQHYMQTFDDVDEKLESIMKNIFNQAYEQAILINEPNNLVKGANIRAFYRLCEAMLSQGVI</sequence>
<dbReference type="InterPro" id="IPR006096">
    <property type="entry name" value="Glu/Leu/Phe/Val/Trp_DH_C"/>
</dbReference>
<dbReference type="Gene3D" id="3.40.50.10860">
    <property type="entry name" value="Leucine Dehydrogenase, chain A, domain 1"/>
    <property type="match status" value="1"/>
</dbReference>
<comment type="subunit">
    <text evidence="2">Homohexamer.</text>
</comment>
<feature type="binding site" evidence="6">
    <location>
        <position position="208"/>
    </location>
    <ligand>
        <name>NAD(+)</name>
        <dbReference type="ChEBI" id="CHEBI:57540"/>
    </ligand>
</feature>
<dbReference type="RefSeq" id="WP_030004046.1">
    <property type="nucleotide sequence ID" value="NC_022549.1"/>
</dbReference>
<dbReference type="SMART" id="SM00839">
    <property type="entry name" value="ELFV_dehydrog"/>
    <property type="match status" value="1"/>
</dbReference>
<dbReference type="InterPro" id="IPR006097">
    <property type="entry name" value="Glu/Leu/Phe/Val/Trp_DH_dimer"/>
</dbReference>
<accession>U4KSM2</accession>
<dbReference type="AlphaFoldDB" id="U4KSM2"/>
<dbReference type="Pfam" id="PF02812">
    <property type="entry name" value="ELFV_dehydrog_N"/>
    <property type="match status" value="1"/>
</dbReference>
<dbReference type="InterPro" id="IPR006095">
    <property type="entry name" value="Glu/Leu/Phe/Val/Trp_DH"/>
</dbReference>
<feature type="binding site" evidence="6">
    <location>
        <position position="164"/>
    </location>
    <ligand>
        <name>substrate</name>
    </ligand>
</feature>
<dbReference type="PRINTS" id="PR00082">
    <property type="entry name" value="GLFDHDRGNASE"/>
</dbReference>
<evidence type="ECO:0000256" key="1">
    <source>
        <dbReference type="ARBA" id="ARBA00006382"/>
    </source>
</evidence>
<organism evidence="10 11">
    <name type="scientific">Acholeplasma brassicae</name>
    <dbReference type="NCBI Taxonomy" id="61635"/>
    <lineage>
        <taxon>Bacteria</taxon>
        <taxon>Bacillati</taxon>
        <taxon>Mycoplasmatota</taxon>
        <taxon>Mollicutes</taxon>
        <taxon>Acholeplasmatales</taxon>
        <taxon>Acholeplasmataceae</taxon>
        <taxon>Acholeplasma</taxon>
    </lineage>
</organism>
<dbReference type="PANTHER" id="PTHR43571">
    <property type="entry name" value="NADP-SPECIFIC GLUTAMATE DEHYDROGENASE 1-RELATED"/>
    <property type="match status" value="1"/>
</dbReference>
<feature type="active site" description="Proton donor" evidence="5">
    <location>
        <position position="125"/>
    </location>
</feature>
<evidence type="ECO:0000256" key="7">
    <source>
        <dbReference type="PIRSR" id="PIRSR000185-3"/>
    </source>
</evidence>
<dbReference type="OrthoDB" id="9803297at2"/>
<evidence type="ECO:0000256" key="6">
    <source>
        <dbReference type="PIRSR" id="PIRSR000185-2"/>
    </source>
</evidence>
<dbReference type="InterPro" id="IPR014362">
    <property type="entry name" value="Glu_DH"/>
</dbReference>
<feature type="binding site" evidence="6">
    <location>
        <position position="240"/>
    </location>
    <ligand>
        <name>NAD(+)</name>
        <dbReference type="ChEBI" id="CHEBI:57540"/>
    </ligand>
</feature>
<evidence type="ECO:0000256" key="3">
    <source>
        <dbReference type="ARBA" id="ARBA00023002"/>
    </source>
</evidence>
<feature type="binding site" evidence="6">
    <location>
        <position position="113"/>
    </location>
    <ligand>
        <name>substrate</name>
    </ligand>
</feature>
<dbReference type="InterPro" id="IPR033524">
    <property type="entry name" value="Glu/Leu/Phe/Val_DH_AS"/>
</dbReference>
<dbReference type="NCBIfam" id="NF006929">
    <property type="entry name" value="PRK09414.1"/>
    <property type="match status" value="1"/>
</dbReference>
<dbReference type="FunFam" id="3.40.50.10860:FF:000002">
    <property type="entry name" value="Glutamate dehydrogenase"/>
    <property type="match status" value="1"/>
</dbReference>
<feature type="binding site" evidence="6">
    <location>
        <position position="89"/>
    </location>
    <ligand>
        <name>substrate</name>
    </ligand>
</feature>
<dbReference type="GO" id="GO:0006537">
    <property type="term" value="P:glutamate biosynthetic process"/>
    <property type="evidence" value="ECO:0007669"/>
    <property type="project" value="TreeGrafter"/>
</dbReference>
<feature type="site" description="Important for catalysis" evidence="7">
    <location>
        <position position="165"/>
    </location>
</feature>
<dbReference type="GO" id="GO:0004354">
    <property type="term" value="F:glutamate dehydrogenase (NADP+) activity"/>
    <property type="evidence" value="ECO:0007669"/>
    <property type="project" value="TreeGrafter"/>
</dbReference>
<dbReference type="FunFam" id="3.40.50.720:FF:000030">
    <property type="entry name" value="Glutamate dehydrogenase"/>
    <property type="match status" value="1"/>
</dbReference>
<dbReference type="Proteomes" id="UP000032737">
    <property type="component" value="Chromosome"/>
</dbReference>
<dbReference type="STRING" id="61635.BN85301630"/>
<keyword evidence="6" id="KW-0520">NAD</keyword>
<feature type="binding site" evidence="6">
    <location>
        <position position="376"/>
    </location>
    <ligand>
        <name>substrate</name>
    </ligand>
</feature>
<evidence type="ECO:0000256" key="2">
    <source>
        <dbReference type="ARBA" id="ARBA00011643"/>
    </source>
</evidence>
<dbReference type="Gene3D" id="3.40.50.720">
    <property type="entry name" value="NAD(P)-binding Rossmann-like Domain"/>
    <property type="match status" value="1"/>
</dbReference>
<dbReference type="SUPFAM" id="SSF53223">
    <property type="entry name" value="Aminoacid dehydrogenase-like, N-terminal domain"/>
    <property type="match status" value="1"/>
</dbReference>
<evidence type="ECO:0000313" key="11">
    <source>
        <dbReference type="Proteomes" id="UP000032737"/>
    </source>
</evidence>
<proteinExistence type="inferred from homology"/>
<dbReference type="GO" id="GO:0005829">
    <property type="term" value="C:cytosol"/>
    <property type="evidence" value="ECO:0007669"/>
    <property type="project" value="TreeGrafter"/>
</dbReference>
<dbReference type="HOGENOM" id="CLU_025763_2_1_14"/>
<dbReference type="PIRSF" id="PIRSF000185">
    <property type="entry name" value="Glu_DH"/>
    <property type="match status" value="1"/>
</dbReference>
<dbReference type="PROSITE" id="PS00074">
    <property type="entry name" value="GLFV_DEHYDROGENASE"/>
    <property type="match status" value="1"/>
</dbReference>
<comment type="similarity">
    <text evidence="1 4 8">Belongs to the Glu/Leu/Phe/Val dehydrogenases family.</text>
</comment>
<protein>
    <recommendedName>
        <fullName evidence="4">Glutamate dehydrogenase</fullName>
    </recommendedName>
</protein>
<dbReference type="GO" id="GO:0000166">
    <property type="term" value="F:nucleotide binding"/>
    <property type="evidence" value="ECO:0007669"/>
    <property type="project" value="UniProtKB-KW"/>
</dbReference>
<dbReference type="Pfam" id="PF00208">
    <property type="entry name" value="ELFV_dehydrog"/>
    <property type="match status" value="1"/>
</dbReference>
<dbReference type="SUPFAM" id="SSF51735">
    <property type="entry name" value="NAD(P)-binding Rossmann-fold domains"/>
    <property type="match status" value="1"/>
</dbReference>
<evidence type="ECO:0000259" key="9">
    <source>
        <dbReference type="SMART" id="SM00839"/>
    </source>
</evidence>
<dbReference type="EMBL" id="FO681348">
    <property type="protein sequence ID" value="CCV65184.1"/>
    <property type="molecule type" value="Genomic_DNA"/>
</dbReference>
<keyword evidence="6" id="KW-0547">Nucleotide-binding</keyword>
<dbReference type="Gene3D" id="1.10.285.10">
    <property type="entry name" value="Glutamate Dehydrogenase, chain A, domain 3"/>
    <property type="match status" value="2"/>
</dbReference>
<dbReference type="InterPro" id="IPR046346">
    <property type="entry name" value="Aminoacid_DH-like_N_sf"/>
</dbReference>
<feature type="domain" description="Glutamate/phenylalanine/leucine/valine/L-tryptophan dehydrogenase C-terminal" evidence="9">
    <location>
        <begin position="201"/>
        <end position="442"/>
    </location>
</feature>
<dbReference type="InterPro" id="IPR050724">
    <property type="entry name" value="Glu_Leu_Phe_Val_DH"/>
</dbReference>
<name>U4KSM2_9MOLU</name>
<gene>
    <name evidence="10" type="primary">gdhA</name>
    <name evidence="10" type="ORF">BN85301630</name>
</gene>
<feature type="binding site" evidence="6">
    <location>
        <position position="110"/>
    </location>
    <ligand>
        <name>substrate</name>
    </ligand>
</feature>
<evidence type="ECO:0000256" key="8">
    <source>
        <dbReference type="RuleBase" id="RU004417"/>
    </source>
</evidence>
<evidence type="ECO:0000256" key="4">
    <source>
        <dbReference type="PIRNR" id="PIRNR000185"/>
    </source>
</evidence>
<evidence type="ECO:0000313" key="10">
    <source>
        <dbReference type="EMBL" id="CCV65184.1"/>
    </source>
</evidence>
<reference evidence="10 11" key="1">
    <citation type="journal article" date="2013" name="J. Mol. Microbiol. Biotechnol.">
        <title>Analysis of the Complete Genomes of Acholeplasma brassicae , A. palmae and A. laidlawii and Their Comparison to the Obligate Parasites from ' Candidatus Phytoplasma'.</title>
        <authorList>
            <person name="Kube M."/>
            <person name="Siewert C."/>
            <person name="Migdoll A.M."/>
            <person name="Duduk B."/>
            <person name="Holz S."/>
            <person name="Rabus R."/>
            <person name="Seemuller E."/>
            <person name="Mitrovic J."/>
            <person name="Muller I."/>
            <person name="Buttner C."/>
            <person name="Reinhardt R."/>
        </authorList>
    </citation>
    <scope>NUCLEOTIDE SEQUENCE [LARGE SCALE GENOMIC DNA]</scope>
    <source>
        <strain evidence="11">0502</strain>
    </source>
</reference>